<keyword evidence="4" id="KW-1185">Reference proteome</keyword>
<keyword evidence="1" id="KW-0732">Signal</keyword>
<reference evidence="3" key="1">
    <citation type="submission" date="2022-01" db="EMBL/GenBank/DDBJ databases">
        <authorList>
            <person name="Criscuolo A."/>
        </authorList>
    </citation>
    <scope>NUCLEOTIDE SEQUENCE</scope>
    <source>
        <strain evidence="3">CIP111893</strain>
    </source>
</reference>
<evidence type="ECO:0000256" key="1">
    <source>
        <dbReference type="SAM" id="SignalP"/>
    </source>
</evidence>
<accession>A0ABM9BY95</accession>
<feature type="domain" description="YtkA-like" evidence="2">
    <location>
        <begin position="50"/>
        <end position="124"/>
    </location>
</feature>
<feature type="chain" id="PRO_5046568753" description="YtkA-like domain-containing protein" evidence="1">
    <location>
        <begin position="32"/>
        <end position="143"/>
    </location>
</feature>
<feature type="signal peptide" evidence="1">
    <location>
        <begin position="1"/>
        <end position="31"/>
    </location>
</feature>
<gene>
    <name evidence="3" type="ORF">PAECIP111893_00903</name>
</gene>
<dbReference type="Pfam" id="PF13115">
    <property type="entry name" value="YtkA"/>
    <property type="match status" value="1"/>
</dbReference>
<comment type="caution">
    <text evidence="3">The sequence shown here is derived from an EMBL/GenBank/DDBJ whole genome shotgun (WGS) entry which is preliminary data.</text>
</comment>
<organism evidence="3 4">
    <name type="scientific">Paenibacillus plantiphilus</name>
    <dbReference type="NCBI Taxonomy" id="2905650"/>
    <lineage>
        <taxon>Bacteria</taxon>
        <taxon>Bacillati</taxon>
        <taxon>Bacillota</taxon>
        <taxon>Bacilli</taxon>
        <taxon>Bacillales</taxon>
        <taxon>Paenibacillaceae</taxon>
        <taxon>Paenibacillus</taxon>
    </lineage>
</organism>
<evidence type="ECO:0000313" key="4">
    <source>
        <dbReference type="Proteomes" id="UP000838686"/>
    </source>
</evidence>
<proteinExistence type="predicted"/>
<evidence type="ECO:0000259" key="2">
    <source>
        <dbReference type="Pfam" id="PF13115"/>
    </source>
</evidence>
<dbReference type="Proteomes" id="UP000838686">
    <property type="component" value="Unassembled WGS sequence"/>
</dbReference>
<dbReference type="RefSeq" id="WP_236339232.1">
    <property type="nucleotide sequence ID" value="NZ_CAKMMF010000004.1"/>
</dbReference>
<dbReference type="EMBL" id="CAKMMF010000004">
    <property type="protein sequence ID" value="CAH1197713.1"/>
    <property type="molecule type" value="Genomic_DNA"/>
</dbReference>
<evidence type="ECO:0000313" key="3">
    <source>
        <dbReference type="EMBL" id="CAH1197713.1"/>
    </source>
</evidence>
<protein>
    <recommendedName>
        <fullName evidence="2">YtkA-like domain-containing protein</fullName>
    </recommendedName>
</protein>
<name>A0ABM9BY95_9BACL</name>
<sequence>MNSRKRLTTASTTALLAAAAVIAVIRAQAGAAEAIPAVVTQTVEGMNAQIKLGTYPAKILQNNAFTVTLTDHAGLPVRDSKLDVVLSMPGMICGDAAFDLKEVAPGVYEGEVIPLMAGMWEAKVTAESTDGSTTFSRKVKADH</sequence>
<dbReference type="InterPro" id="IPR032693">
    <property type="entry name" value="YtkA-like_dom"/>
</dbReference>